<dbReference type="EMBL" id="BLAU01000001">
    <property type="protein sequence ID" value="GET21914.1"/>
    <property type="molecule type" value="Genomic_DNA"/>
</dbReference>
<reference evidence="7 8" key="1">
    <citation type="submission" date="2018-03" db="EMBL/GenBank/DDBJ databases">
        <title>Genomic Encyclopedia of Archaeal and Bacterial Type Strains, Phase II (KMG-II): from individual species to whole genera.</title>
        <authorList>
            <person name="Goeker M."/>
        </authorList>
    </citation>
    <scope>NUCLEOTIDE SEQUENCE [LARGE SCALE GENOMIC DNA]</scope>
    <source>
        <strain evidence="7 8">DSM 27267</strain>
    </source>
</reference>
<protein>
    <submittedName>
        <fullName evidence="6">Hemolysin D</fullName>
    </submittedName>
    <submittedName>
        <fullName evidence="7">RND family efflux transporter MFP subunit</fullName>
    </submittedName>
</protein>
<dbReference type="PANTHER" id="PTHR30469:SF15">
    <property type="entry name" value="HLYD FAMILY OF SECRETION PROTEINS"/>
    <property type="match status" value="1"/>
</dbReference>
<evidence type="ECO:0000256" key="1">
    <source>
        <dbReference type="ARBA" id="ARBA00009477"/>
    </source>
</evidence>
<accession>A0A2P8CDZ2</accession>
<dbReference type="PANTHER" id="PTHR30469">
    <property type="entry name" value="MULTIDRUG RESISTANCE PROTEIN MDTA"/>
    <property type="match status" value="1"/>
</dbReference>
<dbReference type="InterPro" id="IPR058637">
    <property type="entry name" value="YknX-like_C"/>
</dbReference>
<dbReference type="AlphaFoldDB" id="A0A2P8CDZ2"/>
<organism evidence="7 8">
    <name type="scientific">Prolixibacter denitrificans</name>
    <dbReference type="NCBI Taxonomy" id="1541063"/>
    <lineage>
        <taxon>Bacteria</taxon>
        <taxon>Pseudomonadati</taxon>
        <taxon>Bacteroidota</taxon>
        <taxon>Bacteroidia</taxon>
        <taxon>Marinilabiliales</taxon>
        <taxon>Prolixibacteraceae</taxon>
        <taxon>Prolixibacter</taxon>
    </lineage>
</organism>
<dbReference type="InterPro" id="IPR058792">
    <property type="entry name" value="Beta-barrel_RND_2"/>
</dbReference>
<dbReference type="Pfam" id="PF25989">
    <property type="entry name" value="YknX_C"/>
    <property type="match status" value="1"/>
</dbReference>
<sequence>MKISNKWLLAALLPLLAACGNQNNQTDNELAIPVSVQDVKKSSIVQYVSTTGTTKAASEATLSTEMAGNYYLQRNPKTGHPFSLGDKVQKGQTIVKLEDEEYKNGVSLETKKLNYEIAKLEYEKQQSLYEKGGVTLREVKNSEVSLSQAKQDYENAQLQLAKMDIRAPFTGILVDLPDFTNGTRVASGTAVATLMDYNTLNMEVNLPEKNLSVVKVGQDVDITNYTLPEDTLSGKISELSPVVSSETRTFIGKIRIDNPDLKLRPGMFVKADIQVARRDSAIVIPKDIIVSGNRGKTVYIVVKGAAQQRVIETGLENANEVQVTSGLKANDRVVTKGFETLRNRSKVKVVK</sequence>
<gene>
    <name evidence="7" type="ORF">CLV93_104133</name>
    <name evidence="6" type="ORF">JCM18694_21600</name>
</gene>
<feature type="signal peptide" evidence="3">
    <location>
        <begin position="1"/>
        <end position="17"/>
    </location>
</feature>
<keyword evidence="3" id="KW-0732">Signal</keyword>
<dbReference type="Proteomes" id="UP000240621">
    <property type="component" value="Unassembled WGS sequence"/>
</dbReference>
<dbReference type="PROSITE" id="PS51257">
    <property type="entry name" value="PROKAR_LIPOPROTEIN"/>
    <property type="match status" value="1"/>
</dbReference>
<dbReference type="GO" id="GO:0015562">
    <property type="term" value="F:efflux transmembrane transporter activity"/>
    <property type="evidence" value="ECO:0007669"/>
    <property type="project" value="InterPro"/>
</dbReference>
<name>A0A2P8CDZ2_9BACT</name>
<feature type="domain" description="CusB-like beta-barrel" evidence="4">
    <location>
        <begin position="203"/>
        <end position="274"/>
    </location>
</feature>
<feature type="coiled-coil region" evidence="2">
    <location>
        <begin position="139"/>
        <end position="166"/>
    </location>
</feature>
<dbReference type="FunFam" id="2.40.30.170:FF:000010">
    <property type="entry name" value="Efflux RND transporter periplasmic adaptor subunit"/>
    <property type="match status" value="1"/>
</dbReference>
<dbReference type="Gene3D" id="2.40.420.20">
    <property type="match status" value="1"/>
</dbReference>
<dbReference type="EMBL" id="PYGC01000004">
    <property type="protein sequence ID" value="PSK83203.1"/>
    <property type="molecule type" value="Genomic_DNA"/>
</dbReference>
<dbReference type="GO" id="GO:1990281">
    <property type="term" value="C:efflux pump complex"/>
    <property type="evidence" value="ECO:0007669"/>
    <property type="project" value="TreeGrafter"/>
</dbReference>
<dbReference type="Pfam" id="PF25954">
    <property type="entry name" value="Beta-barrel_RND_2"/>
    <property type="match status" value="1"/>
</dbReference>
<reference evidence="6 9" key="2">
    <citation type="submission" date="2019-10" db="EMBL/GenBank/DDBJ databases">
        <title>Prolixibacter strains distinguished by the presence of nitrate reductase genes were adept at nitrate-dependent anaerobic corrosion of metallic iron and carbon steel.</title>
        <authorList>
            <person name="Iino T."/>
            <person name="Shono N."/>
            <person name="Ito K."/>
            <person name="Nakamura R."/>
            <person name="Sueoka K."/>
            <person name="Harayama S."/>
            <person name="Ohkuma M."/>
        </authorList>
    </citation>
    <scope>NUCLEOTIDE SEQUENCE [LARGE SCALE GENOMIC DNA]</scope>
    <source>
        <strain evidence="6 9">MIC1-1</strain>
    </source>
</reference>
<dbReference type="RefSeq" id="WP_106542006.1">
    <property type="nucleotide sequence ID" value="NZ_BLAU01000001.1"/>
</dbReference>
<dbReference type="InterPro" id="IPR018488">
    <property type="entry name" value="cNMP-bd_CS"/>
</dbReference>
<dbReference type="Gene3D" id="2.40.30.170">
    <property type="match status" value="1"/>
</dbReference>
<keyword evidence="2" id="KW-0175">Coiled coil</keyword>
<dbReference type="Gene3D" id="2.40.50.100">
    <property type="match status" value="1"/>
</dbReference>
<feature type="chain" id="PRO_5015137521" evidence="3">
    <location>
        <begin position="18"/>
        <end position="351"/>
    </location>
</feature>
<evidence type="ECO:0000259" key="5">
    <source>
        <dbReference type="Pfam" id="PF25989"/>
    </source>
</evidence>
<evidence type="ECO:0000313" key="8">
    <source>
        <dbReference type="Proteomes" id="UP000240621"/>
    </source>
</evidence>
<evidence type="ECO:0000313" key="7">
    <source>
        <dbReference type="EMBL" id="PSK83203.1"/>
    </source>
</evidence>
<evidence type="ECO:0000259" key="4">
    <source>
        <dbReference type="Pfam" id="PF25954"/>
    </source>
</evidence>
<evidence type="ECO:0000313" key="6">
    <source>
        <dbReference type="EMBL" id="GET21914.1"/>
    </source>
</evidence>
<keyword evidence="9" id="KW-1185">Reference proteome</keyword>
<dbReference type="SUPFAM" id="SSF111369">
    <property type="entry name" value="HlyD-like secretion proteins"/>
    <property type="match status" value="1"/>
</dbReference>
<dbReference type="PROSITE" id="PS00888">
    <property type="entry name" value="CNMP_BINDING_1"/>
    <property type="match status" value="1"/>
</dbReference>
<comment type="similarity">
    <text evidence="1">Belongs to the membrane fusion protein (MFP) (TC 8.A.1) family.</text>
</comment>
<dbReference type="Proteomes" id="UP000396862">
    <property type="component" value="Unassembled WGS sequence"/>
</dbReference>
<comment type="caution">
    <text evidence="7">The sequence shown here is derived from an EMBL/GenBank/DDBJ whole genome shotgun (WGS) entry which is preliminary data.</text>
</comment>
<proteinExistence type="inferred from homology"/>
<dbReference type="NCBIfam" id="TIGR01730">
    <property type="entry name" value="RND_mfp"/>
    <property type="match status" value="1"/>
</dbReference>
<evidence type="ECO:0000256" key="3">
    <source>
        <dbReference type="SAM" id="SignalP"/>
    </source>
</evidence>
<feature type="domain" description="YknX-like C-terminal permuted SH3-like" evidence="5">
    <location>
        <begin position="281"/>
        <end position="349"/>
    </location>
</feature>
<dbReference type="OrthoDB" id="1114717at2"/>
<evidence type="ECO:0000256" key="2">
    <source>
        <dbReference type="SAM" id="Coils"/>
    </source>
</evidence>
<evidence type="ECO:0000313" key="9">
    <source>
        <dbReference type="Proteomes" id="UP000396862"/>
    </source>
</evidence>
<dbReference type="InterPro" id="IPR006143">
    <property type="entry name" value="RND_pump_MFP"/>
</dbReference>
<dbReference type="Gene3D" id="1.10.287.470">
    <property type="entry name" value="Helix hairpin bin"/>
    <property type="match status" value="1"/>
</dbReference>